<dbReference type="EMBL" id="CAUOFW020008835">
    <property type="protein sequence ID" value="CAK9184021.1"/>
    <property type="molecule type" value="Genomic_DNA"/>
</dbReference>
<reference evidence="1 2" key="1">
    <citation type="submission" date="2024-02" db="EMBL/GenBank/DDBJ databases">
        <authorList>
            <person name="Vignale AGUSTIN F."/>
            <person name="Sosa J E."/>
            <person name="Modenutti C."/>
        </authorList>
    </citation>
    <scope>NUCLEOTIDE SEQUENCE [LARGE SCALE GENOMIC DNA]</scope>
</reference>
<accession>A0ABC8USH2</accession>
<gene>
    <name evidence="1" type="ORF">ILEXP_LOCUS54319</name>
</gene>
<comment type="caution">
    <text evidence="1">The sequence shown here is derived from an EMBL/GenBank/DDBJ whole genome shotgun (WGS) entry which is preliminary data.</text>
</comment>
<dbReference type="Proteomes" id="UP001642360">
    <property type="component" value="Unassembled WGS sequence"/>
</dbReference>
<protein>
    <submittedName>
        <fullName evidence="1">Uncharacterized protein</fullName>
    </submittedName>
</protein>
<keyword evidence="2" id="KW-1185">Reference proteome</keyword>
<organism evidence="1 2">
    <name type="scientific">Ilex paraguariensis</name>
    <name type="common">yerba mate</name>
    <dbReference type="NCBI Taxonomy" id="185542"/>
    <lineage>
        <taxon>Eukaryota</taxon>
        <taxon>Viridiplantae</taxon>
        <taxon>Streptophyta</taxon>
        <taxon>Embryophyta</taxon>
        <taxon>Tracheophyta</taxon>
        <taxon>Spermatophyta</taxon>
        <taxon>Magnoliopsida</taxon>
        <taxon>eudicotyledons</taxon>
        <taxon>Gunneridae</taxon>
        <taxon>Pentapetalae</taxon>
        <taxon>asterids</taxon>
        <taxon>campanulids</taxon>
        <taxon>Aquifoliales</taxon>
        <taxon>Aquifoliaceae</taxon>
        <taxon>Ilex</taxon>
    </lineage>
</organism>
<sequence length="137" mass="15163">MPVRPGIMKVKLPKNCVDALVDLWHGVAPGSYHSMRPFEHQLHLVVEGEKIKLVDGLADCHNVDCGLLCYVPVELFCGHGGRGAEVMNVWELGCKFQLLLACVCGDHTLIDSGQLKLTFVGSINFFPGLEKFVFQLR</sequence>
<name>A0ABC8USH2_9AQUA</name>
<dbReference type="AlphaFoldDB" id="A0ABC8USH2"/>
<proteinExistence type="predicted"/>
<evidence type="ECO:0000313" key="2">
    <source>
        <dbReference type="Proteomes" id="UP001642360"/>
    </source>
</evidence>
<evidence type="ECO:0000313" key="1">
    <source>
        <dbReference type="EMBL" id="CAK9184021.1"/>
    </source>
</evidence>